<evidence type="ECO:0000256" key="4">
    <source>
        <dbReference type="ARBA" id="ARBA00023306"/>
    </source>
</evidence>
<dbReference type="InterPro" id="IPR039361">
    <property type="entry name" value="Cyclin"/>
</dbReference>
<evidence type="ECO:0000256" key="3">
    <source>
        <dbReference type="ARBA" id="ARBA00023127"/>
    </source>
</evidence>
<accession>A0A9W8MGC3</accession>
<dbReference type="InterPro" id="IPR013763">
    <property type="entry name" value="Cyclin-like_dom"/>
</dbReference>
<dbReference type="FunFam" id="1.10.472.10:FF:000010">
    <property type="entry name" value="G1/S-specific cyclin Cln1"/>
    <property type="match status" value="1"/>
</dbReference>
<evidence type="ECO:0000256" key="1">
    <source>
        <dbReference type="ARBA" id="ARBA00008742"/>
    </source>
</evidence>
<dbReference type="GO" id="GO:0051301">
    <property type="term" value="P:cell division"/>
    <property type="evidence" value="ECO:0007669"/>
    <property type="project" value="UniProtKB-KW"/>
</dbReference>
<feature type="compositionally biased region" description="Polar residues" evidence="6">
    <location>
        <begin position="31"/>
        <end position="43"/>
    </location>
</feature>
<proteinExistence type="inferred from homology"/>
<reference evidence="9" key="1">
    <citation type="submission" date="2022-06" db="EMBL/GenBank/DDBJ databases">
        <title>Genome Sequence of Candolleomyces eurysporus.</title>
        <authorList>
            <person name="Buettner E."/>
        </authorList>
    </citation>
    <scope>NUCLEOTIDE SEQUENCE</scope>
    <source>
        <strain evidence="9">VTCC 930004</strain>
    </source>
</reference>
<comment type="caution">
    <text evidence="9">The sequence shown here is derived from an EMBL/GenBank/DDBJ whole genome shotgun (WGS) entry which is preliminary data.</text>
</comment>
<dbReference type="Pfam" id="PF00134">
    <property type="entry name" value="Cyclin_N"/>
    <property type="match status" value="1"/>
</dbReference>
<dbReference type="OrthoDB" id="5590282at2759"/>
<dbReference type="InterPro" id="IPR004367">
    <property type="entry name" value="Cyclin_C-dom"/>
</dbReference>
<feature type="domain" description="Cyclin C-terminal" evidence="8">
    <location>
        <begin position="259"/>
        <end position="369"/>
    </location>
</feature>
<evidence type="ECO:0000256" key="5">
    <source>
        <dbReference type="RuleBase" id="RU000383"/>
    </source>
</evidence>
<keyword evidence="2" id="KW-0132">Cell division</keyword>
<gene>
    <name evidence="9" type="ORF">H1R20_g8304</name>
</gene>
<feature type="compositionally biased region" description="Basic residues" evidence="6">
    <location>
        <begin position="45"/>
        <end position="59"/>
    </location>
</feature>
<feature type="domain" description="Cyclin-like" evidence="7">
    <location>
        <begin position="164"/>
        <end position="250"/>
    </location>
</feature>
<dbReference type="AlphaFoldDB" id="A0A9W8MGC3"/>
<evidence type="ECO:0000313" key="10">
    <source>
        <dbReference type="Proteomes" id="UP001140091"/>
    </source>
</evidence>
<dbReference type="InterPro" id="IPR006671">
    <property type="entry name" value="Cyclin_N"/>
</dbReference>
<feature type="domain" description="Cyclin-like" evidence="7">
    <location>
        <begin position="263"/>
        <end position="349"/>
    </location>
</feature>
<organism evidence="9 10">
    <name type="scientific">Candolleomyces eurysporus</name>
    <dbReference type="NCBI Taxonomy" id="2828524"/>
    <lineage>
        <taxon>Eukaryota</taxon>
        <taxon>Fungi</taxon>
        <taxon>Dikarya</taxon>
        <taxon>Basidiomycota</taxon>
        <taxon>Agaricomycotina</taxon>
        <taxon>Agaricomycetes</taxon>
        <taxon>Agaricomycetidae</taxon>
        <taxon>Agaricales</taxon>
        <taxon>Agaricineae</taxon>
        <taxon>Psathyrellaceae</taxon>
        <taxon>Candolleomyces</taxon>
    </lineage>
</organism>
<keyword evidence="10" id="KW-1185">Reference proteome</keyword>
<dbReference type="InterPro" id="IPR048258">
    <property type="entry name" value="Cyclins_cyclin-box"/>
</dbReference>
<dbReference type="GO" id="GO:0044843">
    <property type="term" value="P:cell cycle G1/S phase transition"/>
    <property type="evidence" value="ECO:0007669"/>
    <property type="project" value="UniProtKB-ARBA"/>
</dbReference>
<dbReference type="CDD" id="cd20537">
    <property type="entry name" value="CYCLIN_CCNO-like_rpt2"/>
    <property type="match status" value="1"/>
</dbReference>
<dbReference type="Proteomes" id="UP001140091">
    <property type="component" value="Unassembled WGS sequence"/>
</dbReference>
<dbReference type="Gene3D" id="1.10.472.10">
    <property type="entry name" value="Cyclin-like"/>
    <property type="match status" value="2"/>
</dbReference>
<evidence type="ECO:0000256" key="2">
    <source>
        <dbReference type="ARBA" id="ARBA00022618"/>
    </source>
</evidence>
<dbReference type="PANTHER" id="PTHR10177">
    <property type="entry name" value="CYCLINS"/>
    <property type="match status" value="1"/>
</dbReference>
<dbReference type="SMART" id="SM00385">
    <property type="entry name" value="CYCLIN"/>
    <property type="match status" value="2"/>
</dbReference>
<feature type="non-terminal residue" evidence="9">
    <location>
        <position position="487"/>
    </location>
</feature>
<dbReference type="SUPFAM" id="SSF47954">
    <property type="entry name" value="Cyclin-like"/>
    <property type="match status" value="2"/>
</dbReference>
<keyword evidence="4" id="KW-0131">Cell cycle</keyword>
<name>A0A9W8MGC3_9AGAR</name>
<feature type="region of interest" description="Disordered" evidence="6">
    <location>
        <begin position="31"/>
        <end position="75"/>
    </location>
</feature>
<sequence length="487" mass="55671">MDADPHFPCPPSLKSIVNAFASINLDMKDVSTTSRRQSRNSLVYTKKRPSPHGISKSHKSPLLPANGVPRPSPRAAKAAALQQQRQKVAQQQALRRETVYLEEEYRDEIRRYMHVMEVNPFVCVLLRHHSYPSLEPLKRNTMSSTQSMDQQPEIRWHMRPCLVDFLVEIHFTFRLRPETLYLTLNIIDRYVSRRVVYIKHYQLVGCAALWIAAKFEDAKERVPTVQDLVSICHEAYEESAFIQMEGHVLTTIQWTLGHPTAEAWLRLLCCGTIAEDMKVQHVARFLMEITLFYREFVKFSPSTIALAALTLARYICGNLRRTWEETEECLEVIDLLDNRLAKNVNDLSETLVKKYSYAFYSKAATLVVQYYLEGGRFSKHSHLPFPVTPTRNSASAFSTPMSTATSISDMSDDMPMTPTTPSSPPMYPSDPFSTCSSDDKENMPSAFEPVINKMRVESPPDQYLPHDFVAYSRPALHNLNISSPRVS</sequence>
<dbReference type="PROSITE" id="PS00292">
    <property type="entry name" value="CYCLINS"/>
    <property type="match status" value="1"/>
</dbReference>
<evidence type="ECO:0008006" key="11">
    <source>
        <dbReference type="Google" id="ProtNLM"/>
    </source>
</evidence>
<comment type="similarity">
    <text evidence="1 5">Belongs to the cyclin family.</text>
</comment>
<evidence type="ECO:0000256" key="6">
    <source>
        <dbReference type="SAM" id="MobiDB-lite"/>
    </source>
</evidence>
<evidence type="ECO:0000313" key="9">
    <source>
        <dbReference type="EMBL" id="KAJ2928807.1"/>
    </source>
</evidence>
<evidence type="ECO:0000259" key="7">
    <source>
        <dbReference type="SMART" id="SM00385"/>
    </source>
</evidence>
<dbReference type="EMBL" id="JANBPK010000919">
    <property type="protein sequence ID" value="KAJ2928807.1"/>
    <property type="molecule type" value="Genomic_DNA"/>
</dbReference>
<dbReference type="InterPro" id="IPR036915">
    <property type="entry name" value="Cyclin-like_sf"/>
</dbReference>
<keyword evidence="3 5" id="KW-0195">Cyclin</keyword>
<protein>
    <recommendedName>
        <fullName evidence="11">Cyclin N-terminal domain-containing protein</fullName>
    </recommendedName>
</protein>
<dbReference type="CDD" id="cd20559">
    <property type="entry name" value="CYCLIN_ScCLN_like"/>
    <property type="match status" value="1"/>
</dbReference>
<evidence type="ECO:0000259" key="8">
    <source>
        <dbReference type="SMART" id="SM01332"/>
    </source>
</evidence>
<dbReference type="SMART" id="SM01332">
    <property type="entry name" value="Cyclin_C"/>
    <property type="match status" value="1"/>
</dbReference>
<feature type="region of interest" description="Disordered" evidence="6">
    <location>
        <begin position="407"/>
        <end position="439"/>
    </location>
</feature>
<dbReference type="GO" id="GO:0051726">
    <property type="term" value="P:regulation of cell cycle"/>
    <property type="evidence" value="ECO:0007669"/>
    <property type="project" value="UniProtKB-ARBA"/>
</dbReference>
<dbReference type="Pfam" id="PF02984">
    <property type="entry name" value="Cyclin_C"/>
    <property type="match status" value="1"/>
</dbReference>
<dbReference type="GO" id="GO:0019887">
    <property type="term" value="F:protein kinase regulator activity"/>
    <property type="evidence" value="ECO:0007669"/>
    <property type="project" value="UniProtKB-ARBA"/>
</dbReference>
<feature type="compositionally biased region" description="Low complexity" evidence="6">
    <location>
        <begin position="407"/>
        <end position="420"/>
    </location>
</feature>